<dbReference type="AlphaFoldDB" id="A0A3E5GAK3"/>
<evidence type="ECO:0000313" key="4">
    <source>
        <dbReference type="Proteomes" id="UP000095606"/>
    </source>
</evidence>
<evidence type="ECO:0000313" key="2">
    <source>
        <dbReference type="EMBL" id="CUP16278.1"/>
    </source>
</evidence>
<dbReference type="EMBL" id="CZAE01000008">
    <property type="protein sequence ID" value="CUP16278.1"/>
    <property type="molecule type" value="Genomic_DNA"/>
</dbReference>
<sequence length="679" mass="79481">MRKYILNIICILIYGMNTTSCTDSYQQMLQQTLEQAEDRKRELEKALSYYSQEKDSLKQKAMFFLIKDMYAHYAYHSPQMDTMNRAFNIIDTVLTQQTNPGMTRYPDYDLFSSIMDSICEKTQRQEKTEIKWDSRTVTANFLIQNVEFAYRAWKTNPWAKGIDFDTFCEYILPYRLGNEQIEHWRPQFYNEYSKRAGKYLNITDINRVSSRQAISLRTQRGIESLYPYSMNMSAVNLMQMGRCYDIVRYRAMLLRSIGIPATMDYVPHWGNYTGKHGIVKVVTIKQEELLENDNSSKNTSVLFGSASFLQGKTLDIKKGDLPEGIEVQYSKTIPKVYRHTWSVQPDRKHILEIANVGEIVPEFSLCIKDVTDEYIICSDVRIEMDTQEHNVGYLCVSEQGEWIPIACSEIKQNKEALFQNMGRNIMYLPAIYENRHMIAAGKPFYLDEKGDVHYIYTDKTEKNNIYLSAKYTYYSYTATHAVKLKGGYFEASNQKDFKKADSLTAINGIPYYRQKITINTQKKYRYIRFIAPEEKDCCLAELSFIGLDENKDTTLLKPIQLYDGMVNNPSLEMLQDGKYNKYYTMSTNQLTVDLGSPQQLTHIELIPRSNTNGIIPGYQYELFYWTEKEGWKSLGKQTAANWYLEYKQVPANALLWLKCHNSGKEERIFTYENGRQRWW</sequence>
<dbReference type="EMBL" id="CP103141">
    <property type="protein sequence ID" value="UVQ73528.1"/>
    <property type="molecule type" value="Genomic_DNA"/>
</dbReference>
<name>A0A3E5GAK3_9BACE</name>
<dbReference type="SUPFAM" id="SSF49785">
    <property type="entry name" value="Galactose-binding domain-like"/>
    <property type="match status" value="1"/>
</dbReference>
<proteinExistence type="predicted"/>
<dbReference type="PANTHER" id="PTHR35532">
    <property type="entry name" value="SIMILAR TO POLYHYDROXYALKANOATE DEPOLYMERASE"/>
    <property type="match status" value="1"/>
</dbReference>
<accession>A0A3E5GAK3</accession>
<dbReference type="RefSeq" id="WP_055269396.1">
    <property type="nucleotide sequence ID" value="NZ_CABMFH010000013.1"/>
</dbReference>
<dbReference type="Proteomes" id="UP001060104">
    <property type="component" value="Chromosome"/>
</dbReference>
<evidence type="ECO:0000256" key="1">
    <source>
        <dbReference type="SAM" id="Coils"/>
    </source>
</evidence>
<dbReference type="Proteomes" id="UP000095606">
    <property type="component" value="Unassembled WGS sequence"/>
</dbReference>
<evidence type="ECO:0000313" key="3">
    <source>
        <dbReference type="EMBL" id="UVQ73528.1"/>
    </source>
</evidence>
<feature type="coiled-coil region" evidence="1">
    <location>
        <begin position="26"/>
        <end position="60"/>
    </location>
</feature>
<keyword evidence="5" id="KW-1185">Reference proteome</keyword>
<dbReference type="GeneID" id="69590137"/>
<dbReference type="Gene3D" id="2.60.120.260">
    <property type="entry name" value="Galactose-binding domain-like"/>
    <property type="match status" value="2"/>
</dbReference>
<organism evidence="2 4">
    <name type="scientific">Bacteroides faecis</name>
    <dbReference type="NCBI Taxonomy" id="674529"/>
    <lineage>
        <taxon>Bacteria</taxon>
        <taxon>Pseudomonadati</taxon>
        <taxon>Bacteroidota</taxon>
        <taxon>Bacteroidia</taxon>
        <taxon>Bacteroidales</taxon>
        <taxon>Bacteroidaceae</taxon>
        <taxon>Bacteroides</taxon>
    </lineage>
</organism>
<dbReference type="PANTHER" id="PTHR35532:SF5">
    <property type="entry name" value="CARBOHYDRATE-BINDING DOMAIN-CONTAINING PROTEIN"/>
    <property type="match status" value="1"/>
</dbReference>
<reference evidence="2 4" key="1">
    <citation type="submission" date="2015-09" db="EMBL/GenBank/DDBJ databases">
        <authorList>
            <consortium name="Pathogen Informatics"/>
        </authorList>
    </citation>
    <scope>NUCLEOTIDE SEQUENCE [LARGE SCALE GENOMIC DNA]</scope>
    <source>
        <strain evidence="2 4">2789STDY5834846</strain>
    </source>
</reference>
<reference evidence="3" key="2">
    <citation type="submission" date="2022-08" db="EMBL/GenBank/DDBJ databases">
        <title>Genome Sequencing of Bacteroides fragilis Group Isolates with Nanopore Technology.</title>
        <authorList>
            <person name="Tisza M.J."/>
            <person name="Smith D."/>
            <person name="Dekker J.P."/>
        </authorList>
    </citation>
    <scope>NUCLEOTIDE SEQUENCE</scope>
    <source>
        <strain evidence="3">BFG-527</strain>
    </source>
</reference>
<protein>
    <submittedName>
        <fullName evidence="2">F5/8 type C domain</fullName>
    </submittedName>
</protein>
<evidence type="ECO:0000313" key="5">
    <source>
        <dbReference type="Proteomes" id="UP001060104"/>
    </source>
</evidence>
<dbReference type="InterPro" id="IPR008979">
    <property type="entry name" value="Galactose-bd-like_sf"/>
</dbReference>
<keyword evidence="1" id="KW-0175">Coiled coil</keyword>
<gene>
    <name evidence="2" type="ORF">ERS852461_01982</name>
    <name evidence="3" type="ORF">NXY30_21295</name>
</gene>
<accession>A0A174L2B3</accession>